<keyword evidence="1" id="KW-1133">Transmembrane helix</keyword>
<evidence type="ECO:0000256" key="1">
    <source>
        <dbReference type="SAM" id="Phobius"/>
    </source>
</evidence>
<sequence>MNKYSKLSKEELLEICKIIHPDTQWKFLHVVDEEGNTHEFIGDDESILQFNLIEEEYDELRFYYKGDIDGDLFDVGEDMVESSKDKINNYLVSLIDGNGENNNDVKSGDDYNVTEDEIKSLFVDKYGTDKFTKVEEYESKSLSLDNKTLTDLADNQAGISSFNTELENLTARLQRSNFSLYLSLIYRKKSEQDIFILKIRLLQINLSGNEFKVNALKDGKITFLFDDDETMDIGKNINYQEGTSELLYLETDISLLTKMINSKTVEYRLQGERGVVSESKLSYGDIINLVGFYNVLFDSTFRKDEILSFITNKKKKEEKKKKIEIQKGKTESRNIEKKIKTNSKIDAIESRDEDVVSAEINGDTQEKPKPVASASKKTKRKWVLPVVIASILIISAAVFFILTSKNSVTQEMTVDDIKNEWEKEYIDKNKLVDKENVKDITSNQNTFNVFNIRIKDGKNNINIRKEPINGSVIGKVSENEFYTVSEEYKSEKPIYLLNKKMILKDIQSEEKVEKPKNFKLNNVQSIDDYTYSAEVVNMDKTINKVRVKKIDVEISYSNWYYLKEIDGWIFSEFCVKLN</sequence>
<reference evidence="2 3" key="1">
    <citation type="submission" date="2014-02" db="EMBL/GenBank/DDBJ databases">
        <authorList>
            <person name="Young C.-C."/>
            <person name="Hameed A."/>
            <person name="Huang H.-C."/>
            <person name="Shahina M."/>
        </authorList>
    </citation>
    <scope>NUCLEOTIDE SEQUENCE [LARGE SCALE GENOMIC DNA]</scope>
    <source>
        <strain evidence="2 3">CC-SAMT-1</strain>
    </source>
</reference>
<gene>
    <name evidence="2" type="ORF">AW14_00030</name>
</gene>
<organism evidence="2 3">
    <name type="scientific">Siansivirga zeaxanthinifaciens CC-SAMT-1</name>
    <dbReference type="NCBI Taxonomy" id="1454006"/>
    <lineage>
        <taxon>Bacteria</taxon>
        <taxon>Pseudomonadati</taxon>
        <taxon>Bacteroidota</taxon>
        <taxon>Flavobacteriia</taxon>
        <taxon>Flavobacteriales</taxon>
        <taxon>Flavobacteriaceae</taxon>
        <taxon>Siansivirga</taxon>
    </lineage>
</organism>
<keyword evidence="3" id="KW-1185">Reference proteome</keyword>
<protein>
    <submittedName>
        <fullName evidence="2">Uncharacterized protein</fullName>
    </submittedName>
</protein>
<dbReference type="KEGG" id="sze:AW14_00030"/>
<feature type="transmembrane region" description="Helical" evidence="1">
    <location>
        <begin position="382"/>
        <end position="402"/>
    </location>
</feature>
<proteinExistence type="predicted"/>
<accession>A0A0C5WEP5</accession>
<dbReference type="AlphaFoldDB" id="A0A0C5WEP5"/>
<dbReference type="Proteomes" id="UP000032229">
    <property type="component" value="Chromosome"/>
</dbReference>
<name>A0A0C5WEP5_9FLAO</name>
<keyword evidence="1" id="KW-0472">Membrane</keyword>
<evidence type="ECO:0000313" key="3">
    <source>
        <dbReference type="Proteomes" id="UP000032229"/>
    </source>
</evidence>
<dbReference type="EMBL" id="CP007202">
    <property type="protein sequence ID" value="AJR04687.1"/>
    <property type="molecule type" value="Genomic_DNA"/>
</dbReference>
<dbReference type="PATRIC" id="fig|1454006.5.peg.5"/>
<dbReference type="HOGENOM" id="CLU_471643_0_0_10"/>
<keyword evidence="1" id="KW-0812">Transmembrane</keyword>
<evidence type="ECO:0000313" key="2">
    <source>
        <dbReference type="EMBL" id="AJR04687.1"/>
    </source>
</evidence>
<dbReference type="RefSeq" id="WP_044636947.1">
    <property type="nucleotide sequence ID" value="NZ_CP007202.1"/>
</dbReference>
<dbReference type="STRING" id="1454006.AW14_00030"/>